<accession>A0A397QFD7</accession>
<comment type="caution">
    <text evidence="1">The sequence shown here is derived from an EMBL/GenBank/DDBJ whole genome shotgun (WGS) entry which is preliminary data.</text>
</comment>
<evidence type="ECO:0000313" key="1">
    <source>
        <dbReference type="EMBL" id="RIA56764.1"/>
    </source>
</evidence>
<name>A0A397QFD7_9HYPH</name>
<gene>
    <name evidence="1" type="ORF">BXY53_1874</name>
</gene>
<dbReference type="OrthoDB" id="7630456at2"/>
<dbReference type="EMBL" id="QXDF01000001">
    <property type="protein sequence ID" value="RIA56764.1"/>
    <property type="molecule type" value="Genomic_DNA"/>
</dbReference>
<dbReference type="RefSeq" id="WP_119061529.1">
    <property type="nucleotide sequence ID" value="NZ_QXDF01000001.1"/>
</dbReference>
<dbReference type="Gene3D" id="3.30.2000.30">
    <property type="match status" value="1"/>
</dbReference>
<dbReference type="InterPro" id="IPR053745">
    <property type="entry name" value="Viral_Tail_Comp_sf"/>
</dbReference>
<dbReference type="AlphaFoldDB" id="A0A397QFD7"/>
<protein>
    <submittedName>
        <fullName evidence="1">Uncharacterized protein DUF3168</fullName>
    </submittedName>
</protein>
<sequence length="133" mass="14541">MSAWALQRAVYAALSNDASVIGLLGGSRIHDDVPQSADFPFITLGTAAVSDWSTGTETGLEHRLDVHVWSRYAGKREAFEVIDAVRAVLHDAALSLKGAQLVNLRCQSFEVRRDEDGETYHGVARFRAVTEPT</sequence>
<organism evidence="1 2">
    <name type="scientific">Dichotomicrobium thermohalophilum</name>
    <dbReference type="NCBI Taxonomy" id="933063"/>
    <lineage>
        <taxon>Bacteria</taxon>
        <taxon>Pseudomonadati</taxon>
        <taxon>Pseudomonadota</taxon>
        <taxon>Alphaproteobacteria</taxon>
        <taxon>Hyphomicrobiales</taxon>
        <taxon>Hyphomicrobiaceae</taxon>
        <taxon>Dichotomicrobium</taxon>
    </lineage>
</organism>
<evidence type="ECO:0000313" key="2">
    <source>
        <dbReference type="Proteomes" id="UP000266273"/>
    </source>
</evidence>
<dbReference type="Pfam" id="PF11367">
    <property type="entry name" value="Tail_completion_gp17"/>
    <property type="match status" value="1"/>
</dbReference>
<reference evidence="1 2" key="1">
    <citation type="submission" date="2018-08" db="EMBL/GenBank/DDBJ databases">
        <title>Genomic Encyclopedia of Archaeal and Bacterial Type Strains, Phase II (KMG-II): from individual species to whole genera.</title>
        <authorList>
            <person name="Goeker M."/>
        </authorList>
    </citation>
    <scope>NUCLEOTIDE SEQUENCE [LARGE SCALE GENOMIC DNA]</scope>
    <source>
        <strain evidence="1 2">DSM 5002</strain>
    </source>
</reference>
<keyword evidence="2" id="KW-1185">Reference proteome</keyword>
<dbReference type="InterPro" id="IPR021508">
    <property type="entry name" value="Gp17-like"/>
</dbReference>
<dbReference type="Proteomes" id="UP000266273">
    <property type="component" value="Unassembled WGS sequence"/>
</dbReference>
<proteinExistence type="predicted"/>